<gene>
    <name evidence="1" type="ORF">SAMN04488028_101926</name>
</gene>
<dbReference type="Proteomes" id="UP000184474">
    <property type="component" value="Unassembled WGS sequence"/>
</dbReference>
<evidence type="ECO:0000313" key="2">
    <source>
        <dbReference type="Proteomes" id="UP000184474"/>
    </source>
</evidence>
<dbReference type="STRING" id="156994.SAMN04488028_101926"/>
<protein>
    <submittedName>
        <fullName evidence="1">Uncharacterized conserved protein, DUF1800 family</fullName>
    </submittedName>
</protein>
<organism evidence="1 2">
    <name type="scientific">Reichenbachiella agariperforans</name>
    <dbReference type="NCBI Taxonomy" id="156994"/>
    <lineage>
        <taxon>Bacteria</taxon>
        <taxon>Pseudomonadati</taxon>
        <taxon>Bacteroidota</taxon>
        <taxon>Cytophagia</taxon>
        <taxon>Cytophagales</taxon>
        <taxon>Reichenbachiellaceae</taxon>
        <taxon>Reichenbachiella</taxon>
    </lineage>
</organism>
<dbReference type="EMBL" id="FRAA01000001">
    <property type="protein sequence ID" value="SHJ69340.1"/>
    <property type="molecule type" value="Genomic_DNA"/>
</dbReference>
<dbReference type="InterPro" id="IPR014917">
    <property type="entry name" value="DUF1800"/>
</dbReference>
<accession>A0A1M6LDQ7</accession>
<name>A0A1M6LDQ7_REIAG</name>
<dbReference type="Pfam" id="PF08811">
    <property type="entry name" value="DUF1800"/>
    <property type="match status" value="1"/>
</dbReference>
<reference evidence="2" key="1">
    <citation type="submission" date="2016-11" db="EMBL/GenBank/DDBJ databases">
        <authorList>
            <person name="Varghese N."/>
            <person name="Submissions S."/>
        </authorList>
    </citation>
    <scope>NUCLEOTIDE SEQUENCE [LARGE SCALE GENOMIC DNA]</scope>
    <source>
        <strain evidence="2">DSM 26134</strain>
    </source>
</reference>
<dbReference type="AlphaFoldDB" id="A0A1M6LDQ7"/>
<evidence type="ECO:0000313" key="1">
    <source>
        <dbReference type="EMBL" id="SHJ69340.1"/>
    </source>
</evidence>
<keyword evidence="2" id="KW-1185">Reference proteome</keyword>
<proteinExistence type="predicted"/>
<sequence length="618" mass="69331">MNARYCYTCNQNHYKQSTMPFTALSGTLGKKRAAHLLRRACTGASITQIDEFASLTASEAYQRLTATDLPNPLPPIDTETGSEWITNGPTDANGDNLSTLLNAWMIGQMLASDVDETQKLSYSFRERIVFFMHTLFTTKQEKVNNTRSIYYQNALFRHYAFDTNDREVPTPNPDPDSTEILPNTIYPVNFKHLTKKVCVDNAMLKFLDGSQNVKGSPNENYARELLELYTIGRGLEGDIPETNTPGDYIYYTEEDVQAAAKVLSGFDTDTNVENGAFNNLDIETELPRGVIRGSNIATQHDNTVKTFSARMGNATIQADPELLQGSSPTEESVLDEISQLIDLIYDQDETALHICRRLYRFYVYHEVTPTIQAGVIQDMADIFKANDFKLAPVLEALFTSEEFYGGTGGVTDDVFGSIIKSPLDVTLGFTKNFNIAVPNSQTDTARFYELTRALLGEMGGQGMDFYEPFEVAGYSAYHQFPLYNRSWISPNYLTNRYNFVRNRITPGDLQDLGDISPIQFVQNNIPAADARDAKTLVISLIEYFLPMSTDASFDGASTSEMTQERMTYFLSVFLGTMDADPEAAWTSNWDSQTDMDKADNQLANLFNAMLQSPEYQLM</sequence>